<protein>
    <submittedName>
        <fullName evidence="2">Fatty acid-binding protein DegV</fullName>
    </submittedName>
</protein>
<dbReference type="GO" id="GO:0008289">
    <property type="term" value="F:lipid binding"/>
    <property type="evidence" value="ECO:0007669"/>
    <property type="project" value="UniProtKB-KW"/>
</dbReference>
<dbReference type="PANTHER" id="PTHR33434:SF2">
    <property type="entry name" value="FATTY ACID-BINDING PROTEIN TM_1468"/>
    <property type="match status" value="1"/>
</dbReference>
<organism evidence="2 3">
    <name type="scientific">Arenicella xantha</name>
    <dbReference type="NCBI Taxonomy" id="644221"/>
    <lineage>
        <taxon>Bacteria</taxon>
        <taxon>Pseudomonadati</taxon>
        <taxon>Pseudomonadota</taxon>
        <taxon>Gammaproteobacteria</taxon>
        <taxon>Arenicellales</taxon>
        <taxon>Arenicellaceae</taxon>
        <taxon>Arenicella</taxon>
    </lineage>
</organism>
<dbReference type="Gene3D" id="3.30.1180.10">
    <property type="match status" value="1"/>
</dbReference>
<sequence>MSYTIIIDSSAQLPESYIKDRPITVLPLHISLNGNVFSDRISENKLIDIYNSGEITVDAQISSEPITTGELIEFMVEKIIPNYDTAICQTIAKAHSATYDNYTNAINSILIESRRLRAAQDLPRPFRMTYMSTGNTSTGQGLVAAYADALVSRGYEFNKYKSQIEKFKVFAKSYTTIKDMVYGRHKSKQRGVSSVSYPTAVIMNKTGVVPIVCNNNEKMWVIGLQPKFEKAVNRIFRYAIERIKEGLYFNTIIVSIADDTGRLDNFSEYSKLISVAQQAGVQVLVNVMTLTIASNYGPGSFSLGIAPKNSKVEP</sequence>
<comment type="caution">
    <text evidence="2">The sequence shown here is derived from an EMBL/GenBank/DDBJ whole genome shotgun (WGS) entry which is preliminary data.</text>
</comment>
<dbReference type="EMBL" id="QNRT01000002">
    <property type="protein sequence ID" value="RBP51067.1"/>
    <property type="molecule type" value="Genomic_DNA"/>
</dbReference>
<name>A0A395JMK4_9GAMM</name>
<dbReference type="InterPro" id="IPR043168">
    <property type="entry name" value="DegV_C"/>
</dbReference>
<dbReference type="RefSeq" id="WP_113953864.1">
    <property type="nucleotide sequence ID" value="NZ_QNRT01000002.1"/>
</dbReference>
<keyword evidence="1" id="KW-0446">Lipid-binding</keyword>
<dbReference type="AlphaFoldDB" id="A0A395JMK4"/>
<evidence type="ECO:0000313" key="3">
    <source>
        <dbReference type="Proteomes" id="UP000253083"/>
    </source>
</evidence>
<gene>
    <name evidence="2" type="ORF">DFR28_102486</name>
</gene>
<dbReference type="PROSITE" id="PS51482">
    <property type="entry name" value="DEGV"/>
    <property type="match status" value="1"/>
</dbReference>
<dbReference type="Pfam" id="PF02645">
    <property type="entry name" value="DegV"/>
    <property type="match status" value="1"/>
</dbReference>
<keyword evidence="3" id="KW-1185">Reference proteome</keyword>
<evidence type="ECO:0000256" key="1">
    <source>
        <dbReference type="ARBA" id="ARBA00023121"/>
    </source>
</evidence>
<reference evidence="2 3" key="1">
    <citation type="submission" date="2018-06" db="EMBL/GenBank/DDBJ databases">
        <title>Genomic Encyclopedia of Type Strains, Phase IV (KMG-IV): sequencing the most valuable type-strain genomes for metagenomic binning, comparative biology and taxonomic classification.</title>
        <authorList>
            <person name="Goeker M."/>
        </authorList>
    </citation>
    <scope>NUCLEOTIDE SEQUENCE [LARGE SCALE GENOMIC DNA]</scope>
    <source>
        <strain evidence="2 3">DSM 24032</strain>
    </source>
</reference>
<dbReference type="PANTHER" id="PTHR33434">
    <property type="entry name" value="DEGV DOMAIN-CONTAINING PROTEIN DR_1986-RELATED"/>
    <property type="match status" value="1"/>
</dbReference>
<dbReference type="SUPFAM" id="SSF82549">
    <property type="entry name" value="DAK1/DegV-like"/>
    <property type="match status" value="1"/>
</dbReference>
<accession>A0A395JMK4</accession>
<proteinExistence type="predicted"/>
<evidence type="ECO:0000313" key="2">
    <source>
        <dbReference type="EMBL" id="RBP51067.1"/>
    </source>
</evidence>
<dbReference type="Gene3D" id="3.40.50.10170">
    <property type="match status" value="1"/>
</dbReference>
<dbReference type="InterPro" id="IPR050270">
    <property type="entry name" value="DegV_domain_contain"/>
</dbReference>
<dbReference type="InterPro" id="IPR003797">
    <property type="entry name" value="DegV"/>
</dbReference>
<dbReference type="InParanoid" id="A0A395JMK4"/>
<dbReference type="OrthoDB" id="6190387at2"/>
<dbReference type="Proteomes" id="UP000253083">
    <property type="component" value="Unassembled WGS sequence"/>
</dbReference>